<dbReference type="EMBL" id="QSCF01000014">
    <property type="protein sequence ID" value="RGX78704.1"/>
    <property type="molecule type" value="Genomic_DNA"/>
</dbReference>
<evidence type="ECO:0000313" key="1">
    <source>
        <dbReference type="EMBL" id="RGX78704.1"/>
    </source>
</evidence>
<sequence>MKRKLMLLLIYLYTGVGLLTAQTLKVTGVVIFEEDNEPVVGATVLVKGTKTGVVTDLDGKFTILNVPSSARTNNTLQPIK</sequence>
<reference evidence="1 2" key="1">
    <citation type="submission" date="2018-08" db="EMBL/GenBank/DDBJ databases">
        <title>A genome reference for cultivated species of the human gut microbiota.</title>
        <authorList>
            <person name="Zou Y."/>
            <person name="Xue W."/>
            <person name="Luo G."/>
        </authorList>
    </citation>
    <scope>NUCLEOTIDE SEQUENCE [LARGE SCALE GENOMIC DNA]</scope>
    <source>
        <strain evidence="1 2">OF03-9BH</strain>
    </source>
</reference>
<dbReference type="Proteomes" id="UP000286075">
    <property type="component" value="Unassembled WGS sequence"/>
</dbReference>
<name>A0A413H5R2_9BACE</name>
<dbReference type="Pfam" id="PF13715">
    <property type="entry name" value="CarbopepD_reg_2"/>
    <property type="match status" value="1"/>
</dbReference>
<accession>A0A413H5R2</accession>
<dbReference type="SUPFAM" id="SSF49464">
    <property type="entry name" value="Carboxypeptidase regulatory domain-like"/>
    <property type="match status" value="1"/>
</dbReference>
<dbReference type="OrthoDB" id="1048862at2"/>
<dbReference type="InterPro" id="IPR008969">
    <property type="entry name" value="CarboxyPept-like_regulatory"/>
</dbReference>
<evidence type="ECO:0000313" key="2">
    <source>
        <dbReference type="Proteomes" id="UP000286075"/>
    </source>
</evidence>
<gene>
    <name evidence="1" type="ORF">DXA68_10815</name>
</gene>
<organism evidence="1 2">
    <name type="scientific">Bacteroides stercorirosoris</name>
    <dbReference type="NCBI Taxonomy" id="871324"/>
    <lineage>
        <taxon>Bacteria</taxon>
        <taxon>Pseudomonadati</taxon>
        <taxon>Bacteroidota</taxon>
        <taxon>Bacteroidia</taxon>
        <taxon>Bacteroidales</taxon>
        <taxon>Bacteroidaceae</taxon>
        <taxon>Bacteroides</taxon>
    </lineage>
</organism>
<protein>
    <recommendedName>
        <fullName evidence="3">CarboxypepD_reg-like domain-containing protein</fullName>
    </recommendedName>
</protein>
<evidence type="ECO:0008006" key="3">
    <source>
        <dbReference type="Google" id="ProtNLM"/>
    </source>
</evidence>
<dbReference type="Gene3D" id="2.60.40.1120">
    <property type="entry name" value="Carboxypeptidase-like, regulatory domain"/>
    <property type="match status" value="1"/>
</dbReference>
<dbReference type="AlphaFoldDB" id="A0A413H5R2"/>
<proteinExistence type="predicted"/>
<comment type="caution">
    <text evidence="1">The sequence shown here is derived from an EMBL/GenBank/DDBJ whole genome shotgun (WGS) entry which is preliminary data.</text>
</comment>